<evidence type="ECO:0000256" key="1">
    <source>
        <dbReference type="ARBA" id="ARBA00004651"/>
    </source>
</evidence>
<dbReference type="CDD" id="cd06173">
    <property type="entry name" value="MFS_MefA_like"/>
    <property type="match status" value="1"/>
</dbReference>
<keyword evidence="5 7" id="KW-1133">Transmembrane helix</keyword>
<evidence type="ECO:0000313" key="10">
    <source>
        <dbReference type="Proteomes" id="UP000189818"/>
    </source>
</evidence>
<feature type="transmembrane region" description="Helical" evidence="7">
    <location>
        <begin position="51"/>
        <end position="77"/>
    </location>
</feature>
<keyword evidence="10" id="KW-1185">Reference proteome</keyword>
<dbReference type="PROSITE" id="PS50850">
    <property type="entry name" value="MFS"/>
    <property type="match status" value="1"/>
</dbReference>
<evidence type="ECO:0000256" key="6">
    <source>
        <dbReference type="ARBA" id="ARBA00023136"/>
    </source>
</evidence>
<feature type="transmembrane region" description="Helical" evidence="7">
    <location>
        <begin position="375"/>
        <end position="401"/>
    </location>
</feature>
<feature type="transmembrane region" description="Helical" evidence="7">
    <location>
        <begin position="226"/>
        <end position="251"/>
    </location>
</feature>
<feature type="domain" description="Major facilitator superfamily (MFS) profile" evidence="8">
    <location>
        <begin position="1"/>
        <end position="201"/>
    </location>
</feature>
<feature type="transmembrane region" description="Helical" evidence="7">
    <location>
        <begin position="293"/>
        <end position="311"/>
    </location>
</feature>
<evidence type="ECO:0000256" key="3">
    <source>
        <dbReference type="ARBA" id="ARBA00022475"/>
    </source>
</evidence>
<dbReference type="Gene3D" id="1.20.1250.20">
    <property type="entry name" value="MFS general substrate transporter like domains"/>
    <property type="match status" value="1"/>
</dbReference>
<protein>
    <submittedName>
        <fullName evidence="9">Predicted arabinose efflux permease, MFS family</fullName>
    </submittedName>
</protein>
<evidence type="ECO:0000256" key="2">
    <source>
        <dbReference type="ARBA" id="ARBA00022448"/>
    </source>
</evidence>
<dbReference type="GO" id="GO:0005886">
    <property type="term" value="C:plasma membrane"/>
    <property type="evidence" value="ECO:0007669"/>
    <property type="project" value="UniProtKB-SubCell"/>
</dbReference>
<dbReference type="SUPFAM" id="SSF103473">
    <property type="entry name" value="MFS general substrate transporter"/>
    <property type="match status" value="1"/>
</dbReference>
<dbReference type="InterPro" id="IPR036259">
    <property type="entry name" value="MFS_trans_sf"/>
</dbReference>
<evidence type="ECO:0000313" key="9">
    <source>
        <dbReference type="EMBL" id="SKB51033.1"/>
    </source>
</evidence>
<dbReference type="GO" id="GO:0022857">
    <property type="term" value="F:transmembrane transporter activity"/>
    <property type="evidence" value="ECO:0007669"/>
    <property type="project" value="InterPro"/>
</dbReference>
<keyword evidence="3" id="KW-1003">Cell membrane</keyword>
<dbReference type="EMBL" id="FUYM01000003">
    <property type="protein sequence ID" value="SKB51033.1"/>
    <property type="molecule type" value="Genomic_DNA"/>
</dbReference>
<name>A0A1T5BVM3_9SPHN</name>
<evidence type="ECO:0000256" key="5">
    <source>
        <dbReference type="ARBA" id="ARBA00022989"/>
    </source>
</evidence>
<evidence type="ECO:0000256" key="7">
    <source>
        <dbReference type="SAM" id="Phobius"/>
    </source>
</evidence>
<dbReference type="OrthoDB" id="7283966at2"/>
<dbReference type="InterPro" id="IPR020846">
    <property type="entry name" value="MFS_dom"/>
</dbReference>
<dbReference type="Proteomes" id="UP000189818">
    <property type="component" value="Unassembled WGS sequence"/>
</dbReference>
<evidence type="ECO:0000259" key="8">
    <source>
        <dbReference type="PROSITE" id="PS50850"/>
    </source>
</evidence>
<keyword evidence="6 7" id="KW-0472">Membrane</keyword>
<feature type="transmembrane region" description="Helical" evidence="7">
    <location>
        <begin position="21"/>
        <end position="39"/>
    </location>
</feature>
<dbReference type="PANTHER" id="PTHR23513">
    <property type="entry name" value="INTEGRAL MEMBRANE EFFLUX PROTEIN-RELATED"/>
    <property type="match status" value="1"/>
</dbReference>
<keyword evidence="4 7" id="KW-0812">Transmembrane</keyword>
<accession>A0A1T5BVM3</accession>
<proteinExistence type="predicted"/>
<feature type="transmembrane region" description="Helical" evidence="7">
    <location>
        <begin position="84"/>
        <end position="106"/>
    </location>
</feature>
<evidence type="ECO:0000256" key="4">
    <source>
        <dbReference type="ARBA" id="ARBA00022692"/>
    </source>
</evidence>
<dbReference type="InterPro" id="IPR010290">
    <property type="entry name" value="TM_effector"/>
</dbReference>
<comment type="subcellular location">
    <subcellularLocation>
        <location evidence="1">Cell membrane</location>
        <topology evidence="1">Multi-pass membrane protein</topology>
    </subcellularLocation>
</comment>
<sequence length="429" mass="45235">MAKSAHPLSIPAYRSYWLARFASTLALNGMVVIIGWQVYDVARRTMPPREAALQLGLIGLVQFLPLMLLTLVTGLVADRIDRRWIARSTAALEMLCAAALALLTWFDAVNLPALFVIAALLGVARAFAGPALQALAPNLVPKEVLPAAIAVSSFAWQVGAIAGPPLGGYLYAIHAPLAYAVSAGLLALATVMLMRIGPVPRAVVTGSQHPWGQMLEGISYLKRNRLVLGAISLDLFAVLLGGATAMLPIYARDILHVGASGLGHLRAAPAIGAAVVAIWLSRWPLHFNVGLKLLVAVAVFGAATILFGISYRFPDPLALSLVCLALLGGADMVSVYVRQTLIQLYTPDEMRGRVGAVSTLFISGSNELGEAESGFLAALVGPVTAVVAGGIGTIMVAVLWARLFPEILRARTFDPPTSFETIPGQEKAA</sequence>
<dbReference type="PANTHER" id="PTHR23513:SF9">
    <property type="entry name" value="ENTEROBACTIN EXPORTER ENTS"/>
    <property type="match status" value="1"/>
</dbReference>
<dbReference type="RefSeq" id="WP_079647636.1">
    <property type="nucleotide sequence ID" value="NZ_FUYM01000003.1"/>
</dbReference>
<feature type="transmembrane region" description="Helical" evidence="7">
    <location>
        <begin position="263"/>
        <end position="281"/>
    </location>
</feature>
<dbReference type="AlphaFoldDB" id="A0A1T5BVM3"/>
<organism evidence="9 10">
    <name type="scientific">Rhizorhabdus histidinilytica</name>
    <dbReference type="NCBI Taxonomy" id="439228"/>
    <lineage>
        <taxon>Bacteria</taxon>
        <taxon>Pseudomonadati</taxon>
        <taxon>Pseudomonadota</taxon>
        <taxon>Alphaproteobacteria</taxon>
        <taxon>Sphingomonadales</taxon>
        <taxon>Sphingomonadaceae</taxon>
        <taxon>Rhizorhabdus</taxon>
    </lineage>
</organism>
<keyword evidence="2" id="KW-0813">Transport</keyword>
<feature type="transmembrane region" description="Helical" evidence="7">
    <location>
        <begin position="169"/>
        <end position="193"/>
    </location>
</feature>
<dbReference type="Pfam" id="PF05977">
    <property type="entry name" value="MFS_3"/>
    <property type="match status" value="1"/>
</dbReference>
<gene>
    <name evidence="9" type="ORF">SAMN06295920_103308</name>
</gene>
<reference evidence="10" key="1">
    <citation type="submission" date="2017-02" db="EMBL/GenBank/DDBJ databases">
        <authorList>
            <person name="Varghese N."/>
            <person name="Submissions S."/>
        </authorList>
    </citation>
    <scope>NUCLEOTIDE SEQUENCE [LARGE SCALE GENOMIC DNA]</scope>
    <source>
        <strain evidence="10">UM2</strain>
    </source>
</reference>
<feature type="transmembrane region" description="Helical" evidence="7">
    <location>
        <begin position="112"/>
        <end position="132"/>
    </location>
</feature>
<dbReference type="STRING" id="439228.SAMN06295920_103308"/>
<feature type="transmembrane region" description="Helical" evidence="7">
    <location>
        <begin position="144"/>
        <end position="163"/>
    </location>
</feature>